<reference key="1">
    <citation type="submission" date="2009-07" db="EMBL/GenBank/DDBJ databases">
        <authorList>
            <person name="Genoscope - CEA"/>
        </authorList>
    </citation>
    <scope>NUCLEOTIDE SEQUENCE</scope>
    <source>
        <strain>3As</strain>
    </source>
</reference>
<feature type="domain" description="Chorismatase FkbO/Hyg5-like N-terminal" evidence="1">
    <location>
        <begin position="59"/>
        <end position="190"/>
    </location>
</feature>
<keyword evidence="5" id="KW-1185">Reference proteome</keyword>
<dbReference type="Gene3D" id="3.30.1330.40">
    <property type="entry name" value="RutC-like"/>
    <property type="match status" value="1"/>
</dbReference>
<dbReference type="EMBL" id="FP475956">
    <property type="protein sequence ID" value="CAZ89234.1"/>
    <property type="molecule type" value="Genomic_DNA"/>
</dbReference>
<dbReference type="SUPFAM" id="SSF55298">
    <property type="entry name" value="YjgF-like"/>
    <property type="match status" value="1"/>
</dbReference>
<reference evidence="4" key="2">
    <citation type="journal article" date="2010" name="PLoS Genet.">
        <title>Structure, function, and evolution of the Thiomonas spp. genome.</title>
        <authorList>
            <person name="Arsene-Ploetze F."/>
            <person name="Koechler S."/>
            <person name="Marchal M."/>
            <person name="Coppee J.Y."/>
            <person name="Chandler M."/>
            <person name="Bonnefoy V."/>
            <person name="Brochier-Armanet C."/>
            <person name="Barakat M."/>
            <person name="Barbe V."/>
            <person name="Battaglia-Brunet F."/>
            <person name="Bruneel O."/>
            <person name="Bryan C.G."/>
            <person name="Cleiss-Arnold J."/>
            <person name="Cruveiller S."/>
            <person name="Erhardt M."/>
            <person name="Heinrich-Salmeron A."/>
            <person name="Hommais F."/>
            <person name="Joulian C."/>
            <person name="Krin E."/>
            <person name="Lieutaud A."/>
            <person name="Lievremont D."/>
            <person name="Michel C."/>
            <person name="Muller D."/>
            <person name="Ortet P."/>
            <person name="Proux C."/>
            <person name="Siguier P."/>
            <person name="Roche D."/>
            <person name="Rouy Z."/>
            <person name="Salvignol G."/>
            <person name="Slyemi D."/>
            <person name="Talla E."/>
            <person name="Weiss S."/>
            <person name="Weissenbach J."/>
            <person name="Medigue C."/>
            <person name="Bertin P.N."/>
        </authorList>
    </citation>
    <scope>NUCLEOTIDE SEQUENCE [LARGE SCALE GENOMIC DNA]</scope>
    <source>
        <strain evidence="4">DSM 22701 / CIP 110005 / 3As</strain>
    </source>
</reference>
<dbReference type="AlphaFoldDB" id="D6CVB5"/>
<reference evidence="3 5" key="4">
    <citation type="submission" date="2015-03" db="EMBL/GenBank/DDBJ databases">
        <authorList>
            <person name="Regsiter A."/>
            <person name="william w."/>
        </authorList>
    </citation>
    <scope>NUCLEOTIDE SEQUENCE [LARGE SCALE GENOMIC DNA]</scope>
    <source>
        <strain evidence="3 5">CB1</strain>
    </source>
</reference>
<proteinExistence type="predicted"/>
<dbReference type="Proteomes" id="UP000002372">
    <property type="component" value="Chromosome"/>
</dbReference>
<dbReference type="Pfam" id="PF21168">
    <property type="entry name" value="FkbO_Hyg5-like_N"/>
    <property type="match status" value="1"/>
</dbReference>
<dbReference type="RefSeq" id="WP_013106519.1">
    <property type="nucleotide sequence ID" value="NC_014145.1"/>
</dbReference>
<dbReference type="OrthoDB" id="1114505at2"/>
<dbReference type="eggNOG" id="COG0251">
    <property type="taxonomic scope" value="Bacteria"/>
</dbReference>
<evidence type="ECO:0000313" key="2">
    <source>
        <dbReference type="EMBL" id="CAZ89234.1"/>
    </source>
</evidence>
<name>D6CVB5_THIA3</name>
<dbReference type="KEGG" id="thi:THI_2616"/>
<protein>
    <recommendedName>
        <fullName evidence="1">Chorismatase FkbO/Hyg5-like N-terminal domain-containing protein</fullName>
    </recommendedName>
</protein>
<evidence type="ECO:0000313" key="4">
    <source>
        <dbReference type="Proteomes" id="UP000002372"/>
    </source>
</evidence>
<dbReference type="InterPro" id="IPR049368">
    <property type="entry name" value="FkbO_Hyg5-like_N"/>
</dbReference>
<organism evidence="2 4">
    <name type="scientific">Thiomonas arsenitoxydans (strain DSM 22701 / CIP 110005 / 3As)</name>
    <dbReference type="NCBI Taxonomy" id="426114"/>
    <lineage>
        <taxon>Bacteria</taxon>
        <taxon>Pseudomonadati</taxon>
        <taxon>Pseudomonadota</taxon>
        <taxon>Betaproteobacteria</taxon>
        <taxon>Burkholderiales</taxon>
        <taxon>Thiomonas</taxon>
    </lineage>
</organism>
<reference evidence="2" key="3">
    <citation type="submission" date="2010-07" db="EMBL/GenBank/DDBJ databases">
        <authorList>
            <person name="Genoscope - CEA"/>
        </authorList>
    </citation>
    <scope>NUCLEOTIDE SEQUENCE</scope>
    <source>
        <strain evidence="2">3As</strain>
    </source>
</reference>
<evidence type="ECO:0000313" key="5">
    <source>
        <dbReference type="Proteomes" id="UP000078599"/>
    </source>
</evidence>
<dbReference type="InterPro" id="IPR035959">
    <property type="entry name" value="RutC-like_sf"/>
</dbReference>
<accession>D6CVB5</accession>
<evidence type="ECO:0000259" key="1">
    <source>
        <dbReference type="Pfam" id="PF21168"/>
    </source>
</evidence>
<gene>
    <name evidence="2" type="ordered locus">THI_2616</name>
    <name evidence="3" type="ORF">THICB1_50069</name>
</gene>
<dbReference type="CDD" id="cd06153">
    <property type="entry name" value="YjgF_YER057c_UK114_like_5"/>
    <property type="match status" value="1"/>
</dbReference>
<dbReference type="EMBL" id="CTRI01000027">
    <property type="protein sequence ID" value="CQR35112.1"/>
    <property type="molecule type" value="Genomic_DNA"/>
</dbReference>
<dbReference type="HOGENOM" id="CLU_060951_0_0_4"/>
<dbReference type="Proteomes" id="UP000078599">
    <property type="component" value="Unassembled WGS sequence"/>
</dbReference>
<sequence length="343" mass="36120">MLQLLHLPASALAQAARDASSPLLGAACFGAGAGPIPHPLFPLASVQVEPLASEPALCEAWSTQGPLQPGKTGCVHWCSNGDVLFAVLQVAEAVTANAAGVPPLQAASRAAYADLFTALDALGYPHLLRVWNHVPDINGESAGVERYRLFNIGRQDAFLAHGRTVSGANVPAASALGAAANAPLLVYCIAARQPAVAIENPRQLSAYHYPQDYGPRSPTFSRASLATFGPQHLLFISGTASIVGHRTLHAEDVAEQTRETLRNVEAVLQQAHAKGVAGIGLANLYYKVYVRHPADWPVIRAELQRAAGAAVHAIALQADVCRSDLLVEIEATGLQTTNQDLRA</sequence>
<evidence type="ECO:0000313" key="3">
    <source>
        <dbReference type="EMBL" id="CQR35112.1"/>
    </source>
</evidence>